<dbReference type="PANTHER" id="PTHR44042">
    <property type="entry name" value="DUPLICATED HOMEODOMAIN-LIKE SUPERFAMILY PROTEIN-RELATED"/>
    <property type="match status" value="1"/>
</dbReference>
<proteinExistence type="predicted"/>
<dbReference type="SUPFAM" id="SSF46689">
    <property type="entry name" value="Homeodomain-like"/>
    <property type="match status" value="1"/>
</dbReference>
<dbReference type="EMBL" id="GDID01005024">
    <property type="protein sequence ID" value="JAP91582.1"/>
    <property type="molecule type" value="Transcribed_RNA"/>
</dbReference>
<dbReference type="GO" id="GO:0003677">
    <property type="term" value="F:DNA binding"/>
    <property type="evidence" value="ECO:0007669"/>
    <property type="project" value="UniProtKB-KW"/>
</dbReference>
<dbReference type="Gene3D" id="1.10.10.60">
    <property type="entry name" value="Homeodomain-like"/>
    <property type="match status" value="1"/>
</dbReference>
<organism evidence="2">
    <name type="scientific">Trepomonas sp. PC1</name>
    <dbReference type="NCBI Taxonomy" id="1076344"/>
    <lineage>
        <taxon>Eukaryota</taxon>
        <taxon>Metamonada</taxon>
        <taxon>Diplomonadida</taxon>
        <taxon>Hexamitidae</taxon>
        <taxon>Hexamitinae</taxon>
        <taxon>Trepomonas</taxon>
    </lineage>
</organism>
<dbReference type="PROSITE" id="PS51293">
    <property type="entry name" value="SANT"/>
    <property type="match status" value="1"/>
</dbReference>
<dbReference type="CDD" id="cd00167">
    <property type="entry name" value="SANT"/>
    <property type="match status" value="1"/>
</dbReference>
<name>A0A146K3W7_9EUKA</name>
<dbReference type="Pfam" id="PF00249">
    <property type="entry name" value="Myb_DNA-binding"/>
    <property type="match status" value="1"/>
</dbReference>
<evidence type="ECO:0000313" key="2">
    <source>
        <dbReference type="EMBL" id="JAP91582.1"/>
    </source>
</evidence>
<feature type="non-terminal residue" evidence="2">
    <location>
        <position position="1"/>
    </location>
</feature>
<evidence type="ECO:0000259" key="1">
    <source>
        <dbReference type="PROSITE" id="PS51293"/>
    </source>
</evidence>
<dbReference type="InterPro" id="IPR001005">
    <property type="entry name" value="SANT/Myb"/>
</dbReference>
<keyword evidence="2" id="KW-0238">DNA-binding</keyword>
<dbReference type="SMART" id="SM00717">
    <property type="entry name" value="SANT"/>
    <property type="match status" value="1"/>
</dbReference>
<reference evidence="2" key="1">
    <citation type="submission" date="2015-07" db="EMBL/GenBank/DDBJ databases">
        <title>Adaptation to a free-living lifestyle via gene acquisitions in the diplomonad Trepomonas sp. PC1.</title>
        <authorList>
            <person name="Xu F."/>
            <person name="Jerlstrom-Hultqvist J."/>
            <person name="Kolisko M."/>
            <person name="Simpson A.G.B."/>
            <person name="Roger A.J."/>
            <person name="Svard S.G."/>
            <person name="Andersson J.O."/>
        </authorList>
    </citation>
    <scope>NUCLEOTIDE SEQUENCE</scope>
    <source>
        <strain evidence="2">PC1</strain>
    </source>
</reference>
<dbReference type="AlphaFoldDB" id="A0A146K3W7"/>
<dbReference type="PANTHER" id="PTHR44042:SF67">
    <property type="entry name" value="MYB-LIKE PROTEIN I"/>
    <property type="match status" value="1"/>
</dbReference>
<dbReference type="InterPro" id="IPR017884">
    <property type="entry name" value="SANT_dom"/>
</dbReference>
<dbReference type="InterPro" id="IPR009057">
    <property type="entry name" value="Homeodomain-like_sf"/>
</dbReference>
<feature type="domain" description="SANT" evidence="1">
    <location>
        <begin position="110"/>
        <end position="162"/>
    </location>
</feature>
<gene>
    <name evidence="2" type="ORF">TPC1_16764</name>
</gene>
<sequence>KIALIITSFTIFTYFEMKLFNVLMLQIILYKTHFIMKEQSNDCLSFMIPDYFDDVQQEQNKNINHAEEVNKVYPNFLKKNAISQHQDIIQQLKSLTQSIQYLSTKIQPNQKQNDWSEYEHQLFIHGISKYGKQNLQLISPLIPTKSLQQLVQHRQKFYLRLERKFTKQRPVPKDDFVRLIGIINALDNDLIRSTLQQAKKYNGLLRKAHCTQKKVCCRDYQEKVENYDMLFMMRVAQNAIQFVDECPDYKVILQFLAQKYKISQELVLFMIYNVFFKVKDQQMNEQLVEQQKSLQNCPFVE</sequence>
<protein>
    <submittedName>
        <fullName evidence="2">Myb-like DNA-binding domain-containing protein</fullName>
    </submittedName>
</protein>
<accession>A0A146K3W7</accession>